<organism evidence="7 8">
    <name type="scientific">Caviibacterium pharyngocola</name>
    <dbReference type="NCBI Taxonomy" id="28159"/>
    <lineage>
        <taxon>Bacteria</taxon>
        <taxon>Pseudomonadati</taxon>
        <taxon>Pseudomonadota</taxon>
        <taxon>Gammaproteobacteria</taxon>
        <taxon>Pasteurellales</taxon>
        <taxon>Pasteurellaceae</taxon>
        <taxon>Caviibacterium</taxon>
    </lineage>
</organism>
<evidence type="ECO:0000313" key="8">
    <source>
        <dbReference type="Proteomes" id="UP000230282"/>
    </source>
</evidence>
<dbReference type="Gene3D" id="3.10.20.310">
    <property type="entry name" value="membrane protein fhac"/>
    <property type="match status" value="1"/>
</dbReference>
<feature type="non-terminal residue" evidence="7">
    <location>
        <position position="1"/>
    </location>
</feature>
<dbReference type="PANTHER" id="PTHR34597">
    <property type="entry name" value="SLR1661 PROTEIN"/>
    <property type="match status" value="1"/>
</dbReference>
<sequence>LSLPSEESPCYPIREIKLIDYPADPDTTALSRFHSALYRAVKSLNLRLPHCFGAEGVGILMKQVQNNIIEKGYVTTRVVAEGQNLQSGRLVLTVIEGRIGNTIIEDGSAIPRFTRLQAFTGLAFKKGDLLNIRDIEQSLENFKRLPTVEANIEILPSENTDNIAESDIKIRYSQGFPFRLNLGLDDSGSRLTGKYQGSAAISADNLFLANDLFYTSLTHSIKTGEDEKGHRASKNLILSYSIPFGYWTLSLTQTYNRYSQEVFGAFQRSYRYAGKSNGTKAALSYLLYRDNQRKTTLSGGFWLRQSQNFIDGAGIDVQKRRMAGWEAGIAHKEYLGDGVLEIEGRFKQGTGARGAISAPEELYGEGTSRPKIISASVSFTQPFMLGAQPWQWKTDWSAQWNKTPLIMQDRFSLGGRHTVRGFDGELTLSGERGWLWRNEAGWNINGKGQMLYWAIDAGRVSSVNENAIGRSLVGAAIGLKGGWKGFYYDIFVGQPIRKPTGFKTSHTTAGFQLGYSF</sequence>
<evidence type="ECO:0000256" key="3">
    <source>
        <dbReference type="ARBA" id="ARBA00023237"/>
    </source>
</evidence>
<proteinExistence type="predicted"/>
<protein>
    <submittedName>
        <fullName evidence="7">Peptide transporter</fullName>
    </submittedName>
</protein>
<dbReference type="Proteomes" id="UP000230282">
    <property type="component" value="Unassembled WGS sequence"/>
</dbReference>
<dbReference type="Pfam" id="PF03865">
    <property type="entry name" value="ShlB"/>
    <property type="match status" value="1"/>
</dbReference>
<evidence type="ECO:0000256" key="2">
    <source>
        <dbReference type="ARBA" id="ARBA00022692"/>
    </source>
</evidence>
<dbReference type="InterPro" id="IPR013686">
    <property type="entry name" value="Polypept-transport_assoc_ShlB"/>
</dbReference>
<dbReference type="OrthoDB" id="290122at2"/>
<feature type="domain" description="Haemolysin activator HlyB C-terminal" evidence="4">
    <location>
        <begin position="165"/>
        <end position="481"/>
    </location>
</feature>
<keyword evidence="2" id="KW-0812">Transmembrane</keyword>
<name>A0A2M8RUS0_9PAST</name>
<dbReference type="Pfam" id="PF08479">
    <property type="entry name" value="POTRA_2"/>
    <property type="match status" value="1"/>
</dbReference>
<dbReference type="GO" id="GO:0046819">
    <property type="term" value="P:protein secretion by the type V secretion system"/>
    <property type="evidence" value="ECO:0007669"/>
    <property type="project" value="TreeGrafter"/>
</dbReference>
<dbReference type="PIRSF" id="PIRSF029745">
    <property type="entry name" value="FhaC"/>
    <property type="match status" value="1"/>
</dbReference>
<keyword evidence="8" id="KW-1185">Reference proteome</keyword>
<gene>
    <name evidence="7" type="ORF">CVP04_08105</name>
</gene>
<dbReference type="InterPro" id="IPR051544">
    <property type="entry name" value="TPS_OM_transporter"/>
</dbReference>
<evidence type="ECO:0000259" key="5">
    <source>
        <dbReference type="Pfam" id="PF08479"/>
    </source>
</evidence>
<keyword evidence="3" id="KW-0998">Cell outer membrane</keyword>
<comment type="caution">
    <text evidence="7">The sequence shown here is derived from an EMBL/GenBank/DDBJ whole genome shotgun (WGS) entry which is preliminary data.</text>
</comment>
<feature type="domain" description="ShlB POTRA" evidence="6">
    <location>
        <begin position="114"/>
        <end position="156"/>
    </location>
</feature>
<dbReference type="InterPro" id="IPR027282">
    <property type="entry name" value="TPS"/>
</dbReference>
<dbReference type="InterPro" id="IPR005565">
    <property type="entry name" value="Hemolysn_activator_HlyB_C"/>
</dbReference>
<dbReference type="InterPro" id="IPR035251">
    <property type="entry name" value="ShlB_POTRA"/>
</dbReference>
<dbReference type="Gene3D" id="2.40.160.50">
    <property type="entry name" value="membrane protein fhac: a member of the omp85/tpsb transporter family"/>
    <property type="match status" value="1"/>
</dbReference>
<dbReference type="GO" id="GO:0098046">
    <property type="term" value="C:type V protein secretion system complex"/>
    <property type="evidence" value="ECO:0007669"/>
    <property type="project" value="TreeGrafter"/>
</dbReference>
<dbReference type="GO" id="GO:0008320">
    <property type="term" value="F:protein transmembrane transporter activity"/>
    <property type="evidence" value="ECO:0007669"/>
    <property type="project" value="TreeGrafter"/>
</dbReference>
<evidence type="ECO:0000259" key="6">
    <source>
        <dbReference type="Pfam" id="PF17287"/>
    </source>
</evidence>
<evidence type="ECO:0000259" key="4">
    <source>
        <dbReference type="Pfam" id="PF03865"/>
    </source>
</evidence>
<dbReference type="Pfam" id="PF17287">
    <property type="entry name" value="POTRA_3"/>
    <property type="match status" value="1"/>
</dbReference>
<keyword evidence="1" id="KW-1134">Transmembrane beta strand</keyword>
<feature type="domain" description="Polypeptide-transport-associated ShlB-type" evidence="5">
    <location>
        <begin position="49"/>
        <end position="97"/>
    </location>
</feature>
<accession>A0A2M8RUS0</accession>
<keyword evidence="1" id="KW-0472">Membrane</keyword>
<dbReference type="EMBL" id="PHGZ01000016">
    <property type="protein sequence ID" value="PJG82643.1"/>
    <property type="molecule type" value="Genomic_DNA"/>
</dbReference>
<reference evidence="7 8" key="1">
    <citation type="submission" date="2017-11" db="EMBL/GenBank/DDBJ databases">
        <title>Reclassification of Bisgaard taxon 5 as Caviibacterium pharyngocola gen. nov., sp. nov.</title>
        <authorList>
            <person name="Christensen H."/>
        </authorList>
    </citation>
    <scope>NUCLEOTIDE SEQUENCE [LARGE SCALE GENOMIC DNA]</scope>
    <source>
        <strain evidence="7 8">7_3</strain>
    </source>
</reference>
<dbReference type="AlphaFoldDB" id="A0A2M8RUS0"/>
<evidence type="ECO:0000256" key="1">
    <source>
        <dbReference type="ARBA" id="ARBA00022452"/>
    </source>
</evidence>
<evidence type="ECO:0000313" key="7">
    <source>
        <dbReference type="EMBL" id="PJG82643.1"/>
    </source>
</evidence>
<dbReference type="RefSeq" id="WP_100297016.1">
    <property type="nucleotide sequence ID" value="NZ_PHGZ01000016.1"/>
</dbReference>
<dbReference type="PANTHER" id="PTHR34597:SF3">
    <property type="entry name" value="OUTER MEMBRANE TRANSPORTER CDIB"/>
    <property type="match status" value="1"/>
</dbReference>